<accession>A0A0A9DXJ5</accession>
<name>A0A0A9DXJ5_ARUDO</name>
<protein>
    <submittedName>
        <fullName evidence="1">Uncharacterized protein</fullName>
    </submittedName>
</protein>
<proteinExistence type="predicted"/>
<organism evidence="1">
    <name type="scientific">Arundo donax</name>
    <name type="common">Giant reed</name>
    <name type="synonym">Donax arundinaceus</name>
    <dbReference type="NCBI Taxonomy" id="35708"/>
    <lineage>
        <taxon>Eukaryota</taxon>
        <taxon>Viridiplantae</taxon>
        <taxon>Streptophyta</taxon>
        <taxon>Embryophyta</taxon>
        <taxon>Tracheophyta</taxon>
        <taxon>Spermatophyta</taxon>
        <taxon>Magnoliopsida</taxon>
        <taxon>Liliopsida</taxon>
        <taxon>Poales</taxon>
        <taxon>Poaceae</taxon>
        <taxon>PACMAD clade</taxon>
        <taxon>Arundinoideae</taxon>
        <taxon>Arundineae</taxon>
        <taxon>Arundo</taxon>
    </lineage>
</organism>
<reference evidence="1" key="2">
    <citation type="journal article" date="2015" name="Data Brief">
        <title>Shoot transcriptome of the giant reed, Arundo donax.</title>
        <authorList>
            <person name="Barrero R.A."/>
            <person name="Guerrero F.D."/>
            <person name="Moolhuijzen P."/>
            <person name="Goolsby J.A."/>
            <person name="Tidwell J."/>
            <person name="Bellgard S.E."/>
            <person name="Bellgard M.I."/>
        </authorList>
    </citation>
    <scope>NUCLEOTIDE SEQUENCE</scope>
    <source>
        <tissue evidence="1">Shoot tissue taken approximately 20 cm above the soil surface</tissue>
    </source>
</reference>
<sequence>MLDQLTGPLVLICGQNVVEAAAATPKDKEPKTLLFHNLSRLSPLSSSLKRLVGGLKGRKHSRSGDISKIFKNRFFIPLPKDDEQLRVFNNQIEEDRKIIISRHNLVELHKVLEEHELSCEDLLLVKSEGIVLTKQSKWYQDPYYDAYAIFYPEDLVGFCLPFWWHAFYLRDLINLLT</sequence>
<dbReference type="EMBL" id="GBRH01206477">
    <property type="protein sequence ID" value="JAD91418.1"/>
    <property type="molecule type" value="Transcribed_RNA"/>
</dbReference>
<dbReference type="AlphaFoldDB" id="A0A0A9DXJ5"/>
<reference evidence="1" key="1">
    <citation type="submission" date="2014-09" db="EMBL/GenBank/DDBJ databases">
        <authorList>
            <person name="Magalhaes I.L.F."/>
            <person name="Oliveira U."/>
            <person name="Santos F.R."/>
            <person name="Vidigal T.H.D.A."/>
            <person name="Brescovit A.D."/>
            <person name="Santos A.J."/>
        </authorList>
    </citation>
    <scope>NUCLEOTIDE SEQUENCE</scope>
    <source>
        <tissue evidence="1">Shoot tissue taken approximately 20 cm above the soil surface</tissue>
    </source>
</reference>
<evidence type="ECO:0000313" key="1">
    <source>
        <dbReference type="EMBL" id="JAD91418.1"/>
    </source>
</evidence>